<reference evidence="7" key="1">
    <citation type="journal article" date="2014" name="Int. J. Syst. Evol. Microbiol.">
        <title>Complete genome sequence of Corynebacterium casei LMG S-19264T (=DSM 44701T), isolated from a smear-ripened cheese.</title>
        <authorList>
            <consortium name="US DOE Joint Genome Institute (JGI-PGF)"/>
            <person name="Walter F."/>
            <person name="Albersmeier A."/>
            <person name="Kalinowski J."/>
            <person name="Ruckert C."/>
        </authorList>
    </citation>
    <scope>NUCLEOTIDE SEQUENCE</scope>
    <source>
        <strain evidence="7">KCTC 12710</strain>
    </source>
</reference>
<name>A0A918QXL3_9FLAO</name>
<dbReference type="Gene3D" id="3.20.20.220">
    <property type="match status" value="1"/>
</dbReference>
<comment type="similarity">
    <text evidence="6">Belongs to the methylenetetrahydrofolate reductase family.</text>
</comment>
<comment type="cofactor">
    <cofactor evidence="1 6">
        <name>FAD</name>
        <dbReference type="ChEBI" id="CHEBI:57692"/>
    </cofactor>
</comment>
<keyword evidence="8" id="KW-1185">Reference proteome</keyword>
<comment type="caution">
    <text evidence="7">The sequence shown here is derived from an EMBL/GenBank/DDBJ whole genome shotgun (WGS) entry which is preliminary data.</text>
</comment>
<accession>A0A918QXL3</accession>
<dbReference type="AlphaFoldDB" id="A0A918QXL3"/>
<dbReference type="InterPro" id="IPR029041">
    <property type="entry name" value="FAD-linked_oxidoreductase-like"/>
</dbReference>
<keyword evidence="5 6" id="KW-0560">Oxidoreductase</keyword>
<evidence type="ECO:0000256" key="5">
    <source>
        <dbReference type="ARBA" id="ARBA00023002"/>
    </source>
</evidence>
<evidence type="ECO:0000313" key="8">
    <source>
        <dbReference type="Proteomes" id="UP000636004"/>
    </source>
</evidence>
<evidence type="ECO:0000256" key="2">
    <source>
        <dbReference type="ARBA" id="ARBA00004777"/>
    </source>
</evidence>
<dbReference type="SUPFAM" id="SSF51730">
    <property type="entry name" value="FAD-linked oxidoreductase"/>
    <property type="match status" value="1"/>
</dbReference>
<organism evidence="7 8">
    <name type="scientific">Algibacter mikhailovii</name>
    <dbReference type="NCBI Taxonomy" id="425498"/>
    <lineage>
        <taxon>Bacteria</taxon>
        <taxon>Pseudomonadati</taxon>
        <taxon>Bacteroidota</taxon>
        <taxon>Flavobacteriia</taxon>
        <taxon>Flavobacteriales</taxon>
        <taxon>Flavobacteriaceae</taxon>
        <taxon>Algibacter</taxon>
    </lineage>
</organism>
<sequence>MLKDKINNRNSGILLYGLTPPKLKTDQSKIQSIAKKQIERISDIGLDGLVLYDIQDESSRNDAPRPFPFIETLSPDVYSAKYLKDLNLPKIIYKSVGKYSKQELGHWIKENAEQIDYSVFVGTPSNKQKSSLSLNDAYSVNHAANSSMILGGVTIPERHYKKNDEHLRLFKKVDKGCHFFISQCVYNINNTKNFLSDYYYSSMADDRVLLPIIFTLTPCGSLKTMEFMEWLGIDMPQWLKNDLKHSEDILAKSIDVCKTIAKELLDYCAGKNIPIGFNIESVSIRKAEIEASIELLRDVKTMMKKYEASSVS</sequence>
<evidence type="ECO:0000256" key="6">
    <source>
        <dbReference type="RuleBase" id="RU003862"/>
    </source>
</evidence>
<dbReference type="InterPro" id="IPR003171">
    <property type="entry name" value="Mehydrof_redctse-like"/>
</dbReference>
<gene>
    <name evidence="7" type="ORF">GCM10007028_07780</name>
</gene>
<evidence type="ECO:0000256" key="3">
    <source>
        <dbReference type="ARBA" id="ARBA00022630"/>
    </source>
</evidence>
<dbReference type="GO" id="GO:0004489">
    <property type="term" value="F:methylenetetrahydrofolate reductase [NAD(P)H] activity"/>
    <property type="evidence" value="ECO:0007669"/>
    <property type="project" value="InterPro"/>
</dbReference>
<evidence type="ECO:0000256" key="1">
    <source>
        <dbReference type="ARBA" id="ARBA00001974"/>
    </source>
</evidence>
<keyword evidence="3 6" id="KW-0285">Flavoprotein</keyword>
<dbReference type="Pfam" id="PF02219">
    <property type="entry name" value="MTHFR"/>
    <property type="match status" value="1"/>
</dbReference>
<dbReference type="Proteomes" id="UP000636004">
    <property type="component" value="Unassembled WGS sequence"/>
</dbReference>
<evidence type="ECO:0000313" key="7">
    <source>
        <dbReference type="EMBL" id="GGZ73107.1"/>
    </source>
</evidence>
<dbReference type="EMBL" id="BMWZ01000002">
    <property type="protein sequence ID" value="GGZ73107.1"/>
    <property type="molecule type" value="Genomic_DNA"/>
</dbReference>
<reference evidence="7" key="2">
    <citation type="submission" date="2020-09" db="EMBL/GenBank/DDBJ databases">
        <authorList>
            <person name="Sun Q."/>
            <person name="Kim S."/>
        </authorList>
    </citation>
    <scope>NUCLEOTIDE SEQUENCE</scope>
    <source>
        <strain evidence="7">KCTC 12710</strain>
    </source>
</reference>
<proteinExistence type="inferred from homology"/>
<evidence type="ECO:0000256" key="4">
    <source>
        <dbReference type="ARBA" id="ARBA00022827"/>
    </source>
</evidence>
<dbReference type="RefSeq" id="WP_189359468.1">
    <property type="nucleotide sequence ID" value="NZ_BMWZ01000002.1"/>
</dbReference>
<protein>
    <recommendedName>
        <fullName evidence="6">Methylenetetrahydrofolate reductase</fullName>
    </recommendedName>
</protein>
<dbReference type="GO" id="GO:0006555">
    <property type="term" value="P:methionine metabolic process"/>
    <property type="evidence" value="ECO:0007669"/>
    <property type="project" value="InterPro"/>
</dbReference>
<keyword evidence="4 6" id="KW-0274">FAD</keyword>
<comment type="pathway">
    <text evidence="2 6">One-carbon metabolism; tetrahydrofolate interconversion.</text>
</comment>